<dbReference type="InterPro" id="IPR014985">
    <property type="entry name" value="WbqC"/>
</dbReference>
<evidence type="ECO:0000313" key="1">
    <source>
        <dbReference type="EMBL" id="MDR5891931.1"/>
    </source>
</evidence>
<dbReference type="Pfam" id="PF08889">
    <property type="entry name" value="WbqC"/>
    <property type="match status" value="1"/>
</dbReference>
<gene>
    <name evidence="1" type="ORF">QC820_03820</name>
</gene>
<dbReference type="RefSeq" id="WP_309635839.1">
    <property type="nucleotide sequence ID" value="NZ_JARWAL010000002.1"/>
</dbReference>
<reference evidence="1 2" key="1">
    <citation type="submission" date="2023-04" db="EMBL/GenBank/DDBJ databases">
        <title>A long-awaited taxogenomic arrangement of the family Halomonadaceae.</title>
        <authorList>
            <person name="De La Haba R."/>
            <person name="Chuvochina M."/>
            <person name="Wittouck S."/>
            <person name="Arahal D.R."/>
            <person name="Sanchez-Porro C."/>
            <person name="Hugenholtz P."/>
            <person name="Ventosa A."/>
        </authorList>
    </citation>
    <scope>NUCLEOTIDE SEQUENCE [LARGE SCALE GENOMIC DNA]</scope>
    <source>
        <strain evidence="1 2">DSM 17332</strain>
    </source>
</reference>
<organism evidence="1 2">
    <name type="scientific">Halomonas mongoliensis</name>
    <dbReference type="NCBI Taxonomy" id="321265"/>
    <lineage>
        <taxon>Bacteria</taxon>
        <taxon>Pseudomonadati</taxon>
        <taxon>Pseudomonadota</taxon>
        <taxon>Gammaproteobacteria</taxon>
        <taxon>Oceanospirillales</taxon>
        <taxon>Halomonadaceae</taxon>
        <taxon>Halomonas</taxon>
    </lineage>
</organism>
<name>A0ABU1GIV7_9GAMM</name>
<dbReference type="EMBL" id="JARWAL010000002">
    <property type="protein sequence ID" value="MDR5891931.1"/>
    <property type="molecule type" value="Genomic_DNA"/>
</dbReference>
<comment type="caution">
    <text evidence="1">The sequence shown here is derived from an EMBL/GenBank/DDBJ whole genome shotgun (WGS) entry which is preliminary data.</text>
</comment>
<keyword evidence="2" id="KW-1185">Reference proteome</keyword>
<protein>
    <submittedName>
        <fullName evidence="1">WbqC family protein</fullName>
    </submittedName>
</protein>
<evidence type="ECO:0000313" key="2">
    <source>
        <dbReference type="Proteomes" id="UP001252270"/>
    </source>
</evidence>
<proteinExistence type="predicted"/>
<sequence>MKVAVMQPYLFPALSYFQLVGGVERFVLYDDVNYISRGFINRNSVLDQGKVRRFSVPVPGASINRRICELAFSPEVSGIVEGLRHAYARAPRFAAVYPWVSEVLTGEDRDITTLCRHAIEATFDYLDWPVSITRASRLDYDRDQSAADRLIAITRLQGGDHYVNSLGGQRLYDRETFASQGVRLSFLKPREVGYSQGQATFVPQLSMIDVLMWCSRDRVRELLEAYDLV</sequence>
<accession>A0ABU1GIV7</accession>
<dbReference type="Proteomes" id="UP001252270">
    <property type="component" value="Unassembled WGS sequence"/>
</dbReference>